<dbReference type="AlphaFoldDB" id="A0A815I7Y9"/>
<dbReference type="SUPFAM" id="SSF49854">
    <property type="entry name" value="Spermadhesin, CUB domain"/>
    <property type="match status" value="1"/>
</dbReference>
<dbReference type="EMBL" id="CAJOBC010070522">
    <property type="protein sequence ID" value="CAF4240978.1"/>
    <property type="molecule type" value="Genomic_DNA"/>
</dbReference>
<sequence length="195" mass="21947">MKAFNIPGNAKDITLLAGQSSPIRNPIFSRTRNPRPAYKYNVCQHGTKITSDCGILRNFGYPTQFKITILECHHTIHVPNDKTICLWLSDLYIDSTHSNCAKENVSVVDSNQTYPHYGLERYAYSYLFDRPTDDNCVNSNETVASVPATTFIITTFDPDITTNTYIYITLGVTSSVQSFQICNSKLLDSSDIKQL</sequence>
<name>A0A815I7Y9_9BILA</name>
<accession>A0A815I7Y9</accession>
<protein>
    <submittedName>
        <fullName evidence="1">Uncharacterized protein</fullName>
    </submittedName>
</protein>
<comment type="caution">
    <text evidence="1">The sequence shown here is derived from an EMBL/GenBank/DDBJ whole genome shotgun (WGS) entry which is preliminary data.</text>
</comment>
<evidence type="ECO:0000313" key="2">
    <source>
        <dbReference type="EMBL" id="CAF4240978.1"/>
    </source>
</evidence>
<proteinExistence type="predicted"/>
<gene>
    <name evidence="1" type="ORF">GPM918_LOCUS31425</name>
    <name evidence="2" type="ORF">SRO942_LOCUS32068</name>
</gene>
<dbReference type="Proteomes" id="UP000681722">
    <property type="component" value="Unassembled WGS sequence"/>
</dbReference>
<dbReference type="EMBL" id="CAJNOQ010015459">
    <property type="protein sequence ID" value="CAF1361899.1"/>
    <property type="molecule type" value="Genomic_DNA"/>
</dbReference>
<organism evidence="1 3">
    <name type="scientific">Didymodactylos carnosus</name>
    <dbReference type="NCBI Taxonomy" id="1234261"/>
    <lineage>
        <taxon>Eukaryota</taxon>
        <taxon>Metazoa</taxon>
        <taxon>Spiralia</taxon>
        <taxon>Gnathifera</taxon>
        <taxon>Rotifera</taxon>
        <taxon>Eurotatoria</taxon>
        <taxon>Bdelloidea</taxon>
        <taxon>Philodinida</taxon>
        <taxon>Philodinidae</taxon>
        <taxon>Didymodactylos</taxon>
    </lineage>
</organism>
<dbReference type="Proteomes" id="UP000663829">
    <property type="component" value="Unassembled WGS sequence"/>
</dbReference>
<dbReference type="OrthoDB" id="10062820at2759"/>
<reference evidence="1" key="1">
    <citation type="submission" date="2021-02" db="EMBL/GenBank/DDBJ databases">
        <authorList>
            <person name="Nowell W R."/>
        </authorList>
    </citation>
    <scope>NUCLEOTIDE SEQUENCE</scope>
</reference>
<keyword evidence="3" id="KW-1185">Reference proteome</keyword>
<evidence type="ECO:0000313" key="1">
    <source>
        <dbReference type="EMBL" id="CAF1361899.1"/>
    </source>
</evidence>
<dbReference type="InterPro" id="IPR035914">
    <property type="entry name" value="Sperma_CUB_dom_sf"/>
</dbReference>
<evidence type="ECO:0000313" key="3">
    <source>
        <dbReference type="Proteomes" id="UP000663829"/>
    </source>
</evidence>